<dbReference type="KEGG" id="caml:H6X83_05165"/>
<organism evidence="2 3">
    <name type="scientific">Caproicibacterium amylolyticum</name>
    <dbReference type="NCBI Taxonomy" id="2766537"/>
    <lineage>
        <taxon>Bacteria</taxon>
        <taxon>Bacillati</taxon>
        <taxon>Bacillota</taxon>
        <taxon>Clostridia</taxon>
        <taxon>Eubacteriales</taxon>
        <taxon>Oscillospiraceae</taxon>
        <taxon>Caproicibacterium</taxon>
    </lineage>
</organism>
<evidence type="ECO:0000313" key="2">
    <source>
        <dbReference type="EMBL" id="QNO19012.1"/>
    </source>
</evidence>
<proteinExistence type="predicted"/>
<dbReference type="RefSeq" id="WP_212508082.1">
    <property type="nucleotide sequence ID" value="NZ_CP060696.1"/>
</dbReference>
<dbReference type="AlphaFoldDB" id="A0A7G9WK00"/>
<sequence length="268" mass="29363">MSRYAKSGGVLHEITGRYAKVNGVWQQVTARYAKNNGAWNQVYSSGKKLSDLPVGSLLKINESGVPQQYIVVHQGNPNTSIYDSSCHGTWILRKNVVSSMAWEFGNYSSSPIHSYLNGSFLATFDSDTQSNILQIKIPYAESYDSSTINALANGLSTKIFIPAVKELGIVQYPLSTEQSTIPDEGAVLSYFDYPNGSDLYLSRSTNSEWWTRSLSLSAARYVIYVHSTGEITASENCTNSSGVRPAMILNSTALVSTSPDSDNCYTLQ</sequence>
<accession>A0A7G9WK00</accession>
<evidence type="ECO:0000259" key="1">
    <source>
        <dbReference type="Pfam" id="PF19789"/>
    </source>
</evidence>
<evidence type="ECO:0000313" key="3">
    <source>
        <dbReference type="Proteomes" id="UP000516046"/>
    </source>
</evidence>
<dbReference type="Proteomes" id="UP000516046">
    <property type="component" value="Chromosome"/>
</dbReference>
<dbReference type="InterPro" id="IPR046240">
    <property type="entry name" value="DUF6273"/>
</dbReference>
<gene>
    <name evidence="2" type="ORF">H6X83_05165</name>
</gene>
<dbReference type="Pfam" id="PF19789">
    <property type="entry name" value="DUF6273"/>
    <property type="match status" value="1"/>
</dbReference>
<keyword evidence="3" id="KW-1185">Reference proteome</keyword>
<name>A0A7G9WK00_9FIRM</name>
<protein>
    <recommendedName>
        <fullName evidence="1">DUF6273 domain-containing protein</fullName>
    </recommendedName>
</protein>
<dbReference type="EMBL" id="CP060696">
    <property type="protein sequence ID" value="QNO19012.1"/>
    <property type="molecule type" value="Genomic_DNA"/>
</dbReference>
<reference evidence="2 3" key="1">
    <citation type="submission" date="2020-08" db="EMBL/GenBank/DDBJ databases">
        <authorList>
            <person name="Ren C."/>
            <person name="Gu Y."/>
            <person name="Xu Y."/>
        </authorList>
    </citation>
    <scope>NUCLEOTIDE SEQUENCE [LARGE SCALE GENOMIC DNA]</scope>
    <source>
        <strain evidence="2 3">LBM18003</strain>
    </source>
</reference>
<feature type="domain" description="DUF6273" evidence="1">
    <location>
        <begin position="88"/>
        <end position="250"/>
    </location>
</feature>